<dbReference type="GO" id="GO:0046872">
    <property type="term" value="F:metal ion binding"/>
    <property type="evidence" value="ECO:0007669"/>
    <property type="project" value="UniProtKB-KW"/>
</dbReference>
<keyword evidence="8 12" id="KW-0574">Periplasm</keyword>
<evidence type="ECO:0000313" key="16">
    <source>
        <dbReference type="EMBL" id="GGI78164.1"/>
    </source>
</evidence>
<sequence>MKKVLTLAALMLAVSACTGQQAEPQAKPVNVASLAGDSQITDVRPADAMPTYPKRGMSIERNYIEQPPLIPHRDDYTIGLNQNKCMTCHSWDKAEKMKATPVAKSHVVNAQGKLNGQNYFCTQCHVAQADNKQAIVENVFSTK</sequence>
<protein>
    <recommendedName>
        <fullName evidence="3 12">Periplasmic nitrate reductase, electron transfer subunit</fullName>
    </recommendedName>
    <alternativeName>
        <fullName evidence="11 12">Diheme cytochrome c NapB</fullName>
    </alternativeName>
</protein>
<feature type="binding site" description="axial binding residue" evidence="14">
    <location>
        <position position="125"/>
    </location>
    <ligand>
        <name>heme c</name>
        <dbReference type="ChEBI" id="CHEBI:61717"/>
        <label>2</label>
    </ligand>
    <ligandPart>
        <name>Fe</name>
        <dbReference type="ChEBI" id="CHEBI:18248"/>
    </ligandPart>
</feature>
<feature type="binding site" description="axial binding residue" evidence="14">
    <location>
        <position position="106"/>
    </location>
    <ligand>
        <name>heme c</name>
        <dbReference type="ChEBI" id="CHEBI:61717"/>
        <label>2</label>
    </ligand>
    <ligandPart>
        <name>Fe</name>
        <dbReference type="ChEBI" id="CHEBI:18248"/>
    </ligandPart>
</feature>
<keyword evidence="7 15" id="KW-0732">Signal</keyword>
<comment type="subunit">
    <text evidence="12">Component of the periplasmic nitrate reductase NapAB complex composed of NapA and NapB.</text>
</comment>
<feature type="binding site" description="axial binding residue" evidence="14">
    <location>
        <position position="89"/>
    </location>
    <ligand>
        <name>heme c</name>
        <dbReference type="ChEBI" id="CHEBI:61717"/>
        <label>1</label>
    </ligand>
    <ligandPart>
        <name>Fe</name>
        <dbReference type="ChEBI" id="CHEBI:18248"/>
    </ligandPart>
</feature>
<dbReference type="SUPFAM" id="SSF48695">
    <property type="entry name" value="Multiheme cytochromes"/>
    <property type="match status" value="1"/>
</dbReference>
<evidence type="ECO:0000256" key="8">
    <source>
        <dbReference type="ARBA" id="ARBA00022764"/>
    </source>
</evidence>
<evidence type="ECO:0000256" key="9">
    <source>
        <dbReference type="ARBA" id="ARBA00022982"/>
    </source>
</evidence>
<evidence type="ECO:0000256" key="5">
    <source>
        <dbReference type="ARBA" id="ARBA00022617"/>
    </source>
</evidence>
<keyword evidence="6 14" id="KW-0479">Metal-binding</keyword>
<name>A0A917JRJ3_9GAMM</name>
<keyword evidence="10 14" id="KW-0408">Iron</keyword>
<comment type="caution">
    <text evidence="16">The sequence shown here is derived from an EMBL/GenBank/DDBJ whole genome shotgun (WGS) entry which is preliminary data.</text>
</comment>
<keyword evidence="17" id="KW-1185">Reference proteome</keyword>
<evidence type="ECO:0000313" key="17">
    <source>
        <dbReference type="Proteomes" id="UP000613743"/>
    </source>
</evidence>
<dbReference type="InterPro" id="IPR036280">
    <property type="entry name" value="Multihaem_cyt_sf"/>
</dbReference>
<dbReference type="EMBL" id="BMPZ01000003">
    <property type="protein sequence ID" value="GGI78164.1"/>
    <property type="molecule type" value="Genomic_DNA"/>
</dbReference>
<dbReference type="RefSeq" id="WP_188919369.1">
    <property type="nucleotide sequence ID" value="NZ_BMPZ01000003.1"/>
</dbReference>
<feature type="chain" id="PRO_5036860818" description="Periplasmic nitrate reductase, electron transfer subunit" evidence="15">
    <location>
        <begin position="23"/>
        <end position="143"/>
    </location>
</feature>
<dbReference type="Proteomes" id="UP000613743">
    <property type="component" value="Unassembled WGS sequence"/>
</dbReference>
<dbReference type="AlphaFoldDB" id="A0A917JRJ3"/>
<feature type="binding site" description="covalent" evidence="13">
    <location>
        <position position="88"/>
    </location>
    <ligand>
        <name>heme c</name>
        <dbReference type="ChEBI" id="CHEBI:61717"/>
        <label>1</label>
    </ligand>
</feature>
<dbReference type="GO" id="GO:0009061">
    <property type="term" value="P:anaerobic respiration"/>
    <property type="evidence" value="ECO:0007669"/>
    <property type="project" value="InterPro"/>
</dbReference>
<dbReference type="PROSITE" id="PS51257">
    <property type="entry name" value="PROKAR_LIPOPROTEIN"/>
    <property type="match status" value="1"/>
</dbReference>
<evidence type="ECO:0000256" key="1">
    <source>
        <dbReference type="ARBA" id="ARBA00004418"/>
    </source>
</evidence>
<gene>
    <name evidence="16" type="primary">napB</name>
    <name evidence="16" type="ORF">GCM10009332_14420</name>
</gene>
<dbReference type="GO" id="GO:0042597">
    <property type="term" value="C:periplasmic space"/>
    <property type="evidence" value="ECO:0007669"/>
    <property type="project" value="UniProtKB-SubCell"/>
</dbReference>
<dbReference type="Gene3D" id="1.10.1130.10">
    <property type="entry name" value="Flavocytochrome C3, Chain A"/>
    <property type="match status" value="1"/>
</dbReference>
<dbReference type="PANTHER" id="PTHR38604:SF1">
    <property type="entry name" value="PERIPLASMIC NITRATE REDUCTASE, ELECTRON TRANSFER SUBUNIT"/>
    <property type="match status" value="1"/>
</dbReference>
<accession>A0A917JRJ3</accession>
<dbReference type="Pfam" id="PF03892">
    <property type="entry name" value="NapB"/>
    <property type="match status" value="1"/>
</dbReference>
<feature type="binding site" description="covalent" evidence="13">
    <location>
        <position position="121"/>
    </location>
    <ligand>
        <name>heme c</name>
        <dbReference type="ChEBI" id="CHEBI:61717"/>
        <label>2</label>
    </ligand>
</feature>
<evidence type="ECO:0000256" key="3">
    <source>
        <dbReference type="ARBA" id="ARBA00013773"/>
    </source>
</evidence>
<comment type="similarity">
    <text evidence="2 12">Belongs to the NapB family.</text>
</comment>
<evidence type="ECO:0000256" key="10">
    <source>
        <dbReference type="ARBA" id="ARBA00023004"/>
    </source>
</evidence>
<evidence type="ECO:0000256" key="2">
    <source>
        <dbReference type="ARBA" id="ARBA00007368"/>
    </source>
</evidence>
<feature type="signal peptide" evidence="15">
    <location>
        <begin position="1"/>
        <end position="22"/>
    </location>
</feature>
<proteinExistence type="inferred from homology"/>
<dbReference type="PANTHER" id="PTHR38604">
    <property type="entry name" value="PERIPLASMIC NITRATE REDUCTASE, ELECTRON TRANSFER SUBUNIT"/>
    <property type="match status" value="1"/>
</dbReference>
<feature type="binding site" description="axial binding residue" evidence="14">
    <location>
        <position position="72"/>
    </location>
    <ligand>
        <name>heme c</name>
        <dbReference type="ChEBI" id="CHEBI:61717"/>
        <label>1</label>
    </ligand>
    <ligandPart>
        <name>Fe</name>
        <dbReference type="ChEBI" id="CHEBI:18248"/>
    </ligandPart>
</feature>
<reference evidence="16" key="1">
    <citation type="journal article" date="2014" name="Int. J. Syst. Evol. Microbiol.">
        <title>Complete genome sequence of Corynebacterium casei LMG S-19264T (=DSM 44701T), isolated from a smear-ripened cheese.</title>
        <authorList>
            <consortium name="US DOE Joint Genome Institute (JGI-PGF)"/>
            <person name="Walter F."/>
            <person name="Albersmeier A."/>
            <person name="Kalinowski J."/>
            <person name="Ruckert C."/>
        </authorList>
    </citation>
    <scope>NUCLEOTIDE SEQUENCE</scope>
    <source>
        <strain evidence="16">JCM 30804</strain>
    </source>
</reference>
<comment type="function">
    <text evidence="12">Electron transfer subunit of the periplasmic nitrate reductase complex NapAB.</text>
</comment>
<dbReference type="PIRSF" id="PIRSF006105">
    <property type="entry name" value="NapB"/>
    <property type="match status" value="1"/>
</dbReference>
<evidence type="ECO:0000256" key="15">
    <source>
        <dbReference type="SAM" id="SignalP"/>
    </source>
</evidence>
<keyword evidence="9 12" id="KW-0249">Electron transport</keyword>
<organism evidence="16 17">
    <name type="scientific">Shewanella gelidii</name>
    <dbReference type="NCBI Taxonomy" id="1642821"/>
    <lineage>
        <taxon>Bacteria</taxon>
        <taxon>Pseudomonadati</taxon>
        <taxon>Pseudomonadota</taxon>
        <taxon>Gammaproteobacteria</taxon>
        <taxon>Alteromonadales</taxon>
        <taxon>Shewanellaceae</taxon>
        <taxon>Shewanella</taxon>
    </lineage>
</organism>
<evidence type="ECO:0000256" key="4">
    <source>
        <dbReference type="ARBA" id="ARBA00022448"/>
    </source>
</evidence>
<evidence type="ECO:0000256" key="13">
    <source>
        <dbReference type="PIRSR" id="PIRSR006105-1"/>
    </source>
</evidence>
<evidence type="ECO:0000256" key="11">
    <source>
        <dbReference type="ARBA" id="ARBA00031832"/>
    </source>
</evidence>
<evidence type="ECO:0000256" key="12">
    <source>
        <dbReference type="PIRNR" id="PIRNR006105"/>
    </source>
</evidence>
<evidence type="ECO:0000256" key="7">
    <source>
        <dbReference type="ARBA" id="ARBA00022729"/>
    </source>
</evidence>
<feature type="binding site" description="covalent" evidence="13">
    <location>
        <position position="124"/>
    </location>
    <ligand>
        <name>heme c</name>
        <dbReference type="ChEBI" id="CHEBI:61717"/>
        <label>2</label>
    </ligand>
</feature>
<keyword evidence="5 13" id="KW-0349">Heme</keyword>
<evidence type="ECO:0000256" key="14">
    <source>
        <dbReference type="PIRSR" id="PIRSR006105-2"/>
    </source>
</evidence>
<keyword evidence="4 12" id="KW-0813">Transport</keyword>
<feature type="binding site" description="covalent" evidence="13">
    <location>
        <position position="85"/>
    </location>
    <ligand>
        <name>heme c</name>
        <dbReference type="ChEBI" id="CHEBI:61717"/>
        <label>1</label>
    </ligand>
</feature>
<comment type="PTM">
    <text evidence="13">Binds 2 heme C groups per subunit.</text>
</comment>
<comment type="subcellular location">
    <subcellularLocation>
        <location evidence="1 12">Periplasm</location>
    </subcellularLocation>
</comment>
<evidence type="ECO:0000256" key="6">
    <source>
        <dbReference type="ARBA" id="ARBA00022723"/>
    </source>
</evidence>
<dbReference type="InterPro" id="IPR005591">
    <property type="entry name" value="NapB"/>
</dbReference>
<reference evidence="16" key="2">
    <citation type="submission" date="2020-09" db="EMBL/GenBank/DDBJ databases">
        <authorList>
            <person name="Sun Q."/>
            <person name="Ohkuma M."/>
        </authorList>
    </citation>
    <scope>NUCLEOTIDE SEQUENCE</scope>
    <source>
        <strain evidence="16">JCM 30804</strain>
    </source>
</reference>